<dbReference type="AlphaFoldDB" id="A0A845V339"/>
<proteinExistence type="predicted"/>
<evidence type="ECO:0000256" key="1">
    <source>
        <dbReference type="ARBA" id="ARBA00023186"/>
    </source>
</evidence>
<keyword evidence="4" id="KW-1185">Reference proteome</keyword>
<evidence type="ECO:0000313" key="4">
    <source>
        <dbReference type="Proteomes" id="UP000484885"/>
    </source>
</evidence>
<dbReference type="InterPro" id="IPR001623">
    <property type="entry name" value="DnaJ_domain"/>
</dbReference>
<evidence type="ECO:0000259" key="2">
    <source>
        <dbReference type="PROSITE" id="PS50076"/>
    </source>
</evidence>
<dbReference type="FunFam" id="2.60.260.20:FF:000013">
    <property type="entry name" value="DnaJ subfamily B member 11"/>
    <property type="match status" value="1"/>
</dbReference>
<dbReference type="InterPro" id="IPR036869">
    <property type="entry name" value="J_dom_sf"/>
</dbReference>
<dbReference type="GO" id="GO:0005737">
    <property type="term" value="C:cytoplasm"/>
    <property type="evidence" value="ECO:0007669"/>
    <property type="project" value="TreeGrafter"/>
</dbReference>
<dbReference type="Pfam" id="PF00226">
    <property type="entry name" value="DnaJ"/>
    <property type="match status" value="1"/>
</dbReference>
<dbReference type="CDD" id="cd06257">
    <property type="entry name" value="DnaJ"/>
    <property type="match status" value="1"/>
</dbReference>
<dbReference type="PRINTS" id="PR00625">
    <property type="entry name" value="JDOMAIN"/>
</dbReference>
<dbReference type="PROSITE" id="PS00636">
    <property type="entry name" value="DNAJ_1"/>
    <property type="match status" value="1"/>
</dbReference>
<dbReference type="CDD" id="cd10747">
    <property type="entry name" value="DnaJ_C"/>
    <property type="match status" value="1"/>
</dbReference>
<keyword evidence="1" id="KW-0143">Chaperone</keyword>
<dbReference type="RefSeq" id="WP_164212420.1">
    <property type="nucleotide sequence ID" value="NZ_JAAGSC010000044.1"/>
</dbReference>
<dbReference type="EMBL" id="JAAGSC010000044">
    <property type="protein sequence ID" value="NDY97052.1"/>
    <property type="molecule type" value="Genomic_DNA"/>
</dbReference>
<dbReference type="Gene3D" id="1.10.287.110">
    <property type="entry name" value="DnaJ domain"/>
    <property type="match status" value="1"/>
</dbReference>
<evidence type="ECO:0000313" key="3">
    <source>
        <dbReference type="EMBL" id="NDY97052.1"/>
    </source>
</evidence>
<dbReference type="Pfam" id="PF01556">
    <property type="entry name" value="DnaJ_C"/>
    <property type="match status" value="1"/>
</dbReference>
<dbReference type="GO" id="GO:0051082">
    <property type="term" value="F:unfolded protein binding"/>
    <property type="evidence" value="ECO:0007669"/>
    <property type="project" value="InterPro"/>
</dbReference>
<gene>
    <name evidence="3" type="ORF">G3I74_15075</name>
</gene>
<dbReference type="InterPro" id="IPR008971">
    <property type="entry name" value="HSP40/DnaJ_pept-bd"/>
</dbReference>
<dbReference type="SUPFAM" id="SSF46565">
    <property type="entry name" value="Chaperone J-domain"/>
    <property type="match status" value="1"/>
</dbReference>
<dbReference type="PROSITE" id="PS50076">
    <property type="entry name" value="DNAJ_2"/>
    <property type="match status" value="1"/>
</dbReference>
<reference evidence="3 4" key="1">
    <citation type="submission" date="2020-02" db="EMBL/GenBank/DDBJ databases">
        <authorList>
            <person name="Zhang X.-Y."/>
        </authorList>
    </citation>
    <scope>NUCLEOTIDE SEQUENCE [LARGE SCALE GENOMIC DNA]</scope>
    <source>
        <strain evidence="3 4">C33</strain>
    </source>
</reference>
<dbReference type="SUPFAM" id="SSF49493">
    <property type="entry name" value="HSP40/DnaJ peptide-binding domain"/>
    <property type="match status" value="2"/>
</dbReference>
<organism evidence="3 4">
    <name type="scientific">Wenzhouxiangella limi</name>
    <dbReference type="NCBI Taxonomy" id="2707351"/>
    <lineage>
        <taxon>Bacteria</taxon>
        <taxon>Pseudomonadati</taxon>
        <taxon>Pseudomonadota</taxon>
        <taxon>Gammaproteobacteria</taxon>
        <taxon>Chromatiales</taxon>
        <taxon>Wenzhouxiangellaceae</taxon>
        <taxon>Wenzhouxiangella</taxon>
    </lineage>
</organism>
<dbReference type="Gene3D" id="2.60.260.20">
    <property type="entry name" value="Urease metallochaperone UreE, N-terminal domain"/>
    <property type="match status" value="2"/>
</dbReference>
<dbReference type="GO" id="GO:0042026">
    <property type="term" value="P:protein refolding"/>
    <property type="evidence" value="ECO:0007669"/>
    <property type="project" value="TreeGrafter"/>
</dbReference>
<accession>A0A845V339</accession>
<sequence length="310" mass="33199">MQFKDYYKILGVESGASSDEIKRAYRKLARKYHPDVSKEPDAESRFKEIGEAYEALKDPEKRAQYDQLRQGGWRQGQEFRPPPDWGAGAQSAGDGQGFSGFSDFFESLFGGIGGAGFGNGRRPGGAGVRARGRDVHATVEIDLPTAYAGGVQRLSLGGGAGSRTLNVRIPAGVTEGRQIRLSGQGEPGMGGGPAGDLYMEVRLKPHRLFEVQGRDVHLTLPIAPWEAALGARLSVPTLGGKVEMNIPAGTSSGKRMRLKGRGLPGKTPGDQYVIVKVVVPAAESARARELYEALKAEQSFDPRSGMEGLS</sequence>
<dbReference type="PANTHER" id="PTHR43096">
    <property type="entry name" value="DNAJ HOMOLOG 1, MITOCHONDRIAL-RELATED"/>
    <property type="match status" value="1"/>
</dbReference>
<name>A0A845V339_9GAMM</name>
<dbReference type="PANTHER" id="PTHR43096:SF52">
    <property type="entry name" value="DNAJ HOMOLOG 1, MITOCHONDRIAL-RELATED"/>
    <property type="match status" value="1"/>
</dbReference>
<dbReference type="SMART" id="SM00271">
    <property type="entry name" value="DnaJ"/>
    <property type="match status" value="1"/>
</dbReference>
<protein>
    <submittedName>
        <fullName evidence="3">DnaJ domain-containing protein</fullName>
    </submittedName>
</protein>
<feature type="domain" description="J" evidence="2">
    <location>
        <begin position="5"/>
        <end position="69"/>
    </location>
</feature>
<dbReference type="InterPro" id="IPR018253">
    <property type="entry name" value="DnaJ_domain_CS"/>
</dbReference>
<comment type="caution">
    <text evidence="3">The sequence shown here is derived from an EMBL/GenBank/DDBJ whole genome shotgun (WGS) entry which is preliminary data.</text>
</comment>
<dbReference type="InterPro" id="IPR002939">
    <property type="entry name" value="DnaJ_C"/>
</dbReference>
<dbReference type="Proteomes" id="UP000484885">
    <property type="component" value="Unassembled WGS sequence"/>
</dbReference>